<reference evidence="2" key="1">
    <citation type="journal article" date="2014" name="Curr. Genet.">
        <title>Intronic and plasmid-derived regions contribute to the large mitochondrial genome sizes of Agaricomycetes.</title>
        <authorList>
            <person name="Himmelstrand K."/>
            <person name="Olson A."/>
            <person name="Brandstrom Durling M."/>
            <person name="Karlsson M."/>
            <person name="Stenlid J."/>
        </authorList>
    </citation>
    <scope>NUCLEOTIDE SEQUENCE</scope>
    <source>
        <strain evidence="2">TC 32-1</strain>
    </source>
</reference>
<dbReference type="AlphaFoldDB" id="A0A075DE60"/>
<evidence type="ECO:0000313" key="2">
    <source>
        <dbReference type="EMBL" id="AHK09738.1"/>
    </source>
</evidence>
<feature type="transmembrane region" description="Helical" evidence="1">
    <location>
        <begin position="288"/>
        <end position="308"/>
    </location>
</feature>
<feature type="transmembrane region" description="Helical" evidence="1">
    <location>
        <begin position="58"/>
        <end position="80"/>
    </location>
</feature>
<sequence length="311" mass="36215">MLTNRYLNFISSIEANFSFKLINLLTLENKEISRFLQEIIKFLSINPCILEIFRYNQIYYYFLITLGTFLFWSLTLYFIYKGFLGKNLKIKITTLNINTNKLSIIILIISLILFYLIYFILLSNSIFLDTMEHITQYNNIYIKGLNAIANKYGELICYAVGVKLSSIYLKILPADPIFYFYFGLGLGPSLTLTVHKEQVSSIGLSNNSTNSVLLNIQSADSHVDFLKDMVPRYYQYYHTTKMTNFENNTIILSGNAPTNINCPLENADLINSTYLNFFNLIEALNNDFLIILFLFLLVIFFILSFIFYKFF</sequence>
<keyword evidence="1" id="KW-0812">Transmembrane</keyword>
<keyword evidence="1" id="KW-0472">Membrane</keyword>
<feature type="transmembrane region" description="Helical" evidence="1">
    <location>
        <begin position="101"/>
        <end position="121"/>
    </location>
</feature>
<accession>A0A075DE60</accession>
<geneLocation type="mitochondrion" evidence="2"/>
<organism evidence="2">
    <name type="scientific">Heterobasidion irregulare</name>
    <dbReference type="NCBI Taxonomy" id="984962"/>
    <lineage>
        <taxon>Eukaryota</taxon>
        <taxon>Fungi</taxon>
        <taxon>Dikarya</taxon>
        <taxon>Basidiomycota</taxon>
        <taxon>Agaricomycotina</taxon>
        <taxon>Agaricomycetes</taxon>
        <taxon>Russulales</taxon>
        <taxon>Bondarzewiaceae</taxon>
        <taxon>Heterobasidion</taxon>
        <taxon>Heterobasidion annosum species complex</taxon>
    </lineage>
</organism>
<keyword evidence="2" id="KW-0496">Mitochondrion</keyword>
<dbReference type="EMBL" id="KF957635">
    <property type="protein sequence ID" value="AHK09738.1"/>
    <property type="molecule type" value="Genomic_DNA"/>
</dbReference>
<proteinExistence type="predicted"/>
<keyword evidence="1" id="KW-1133">Transmembrane helix</keyword>
<name>A0A075DE60_9AGAM</name>
<evidence type="ECO:0000256" key="1">
    <source>
        <dbReference type="SAM" id="Phobius"/>
    </source>
</evidence>
<dbReference type="RefSeq" id="YP_009048485.1">
    <property type="nucleotide sequence ID" value="NC_024555.1"/>
</dbReference>
<protein>
    <submittedName>
        <fullName evidence="2">Uncharacterized protein</fullName>
    </submittedName>
</protein>